<dbReference type="PANTHER" id="PTHR43329">
    <property type="entry name" value="EPOXIDE HYDROLASE"/>
    <property type="match status" value="1"/>
</dbReference>
<dbReference type="InterPro" id="IPR029058">
    <property type="entry name" value="AB_hydrolase_fold"/>
</dbReference>
<keyword evidence="4" id="KW-1185">Reference proteome</keyword>
<evidence type="ECO:0000313" key="4">
    <source>
        <dbReference type="Proteomes" id="UP001314205"/>
    </source>
</evidence>
<comment type="caution">
    <text evidence="3">The sequence shown here is derived from an EMBL/GenBank/DDBJ whole genome shotgun (WGS) entry which is preliminary data.</text>
</comment>
<dbReference type="EMBL" id="CAVLGL010000079">
    <property type="protein sequence ID" value="CAK1585121.1"/>
    <property type="molecule type" value="Genomic_DNA"/>
</dbReference>
<keyword evidence="1" id="KW-0472">Membrane</keyword>
<protein>
    <recommendedName>
        <fullName evidence="2">AB hydrolase-1 domain-containing protein</fullName>
    </recommendedName>
</protein>
<dbReference type="Gene3D" id="3.40.50.1820">
    <property type="entry name" value="alpha/beta hydrolase"/>
    <property type="match status" value="1"/>
</dbReference>
<dbReference type="Pfam" id="PF00561">
    <property type="entry name" value="Abhydrolase_1"/>
    <property type="match status" value="1"/>
</dbReference>
<name>A0AAV1KTL6_9NEOP</name>
<dbReference type="GO" id="GO:0004301">
    <property type="term" value="F:epoxide hydrolase activity"/>
    <property type="evidence" value="ECO:0007669"/>
    <property type="project" value="UniProtKB-ARBA"/>
</dbReference>
<dbReference type="InterPro" id="IPR000073">
    <property type="entry name" value="AB_hydrolase_1"/>
</dbReference>
<organism evidence="3 4">
    <name type="scientific">Parnassius mnemosyne</name>
    <name type="common">clouded apollo</name>
    <dbReference type="NCBI Taxonomy" id="213953"/>
    <lineage>
        <taxon>Eukaryota</taxon>
        <taxon>Metazoa</taxon>
        <taxon>Ecdysozoa</taxon>
        <taxon>Arthropoda</taxon>
        <taxon>Hexapoda</taxon>
        <taxon>Insecta</taxon>
        <taxon>Pterygota</taxon>
        <taxon>Neoptera</taxon>
        <taxon>Endopterygota</taxon>
        <taxon>Lepidoptera</taxon>
        <taxon>Glossata</taxon>
        <taxon>Ditrysia</taxon>
        <taxon>Papilionoidea</taxon>
        <taxon>Papilionidae</taxon>
        <taxon>Parnassiinae</taxon>
        <taxon>Parnassini</taxon>
        <taxon>Parnassius</taxon>
        <taxon>Driopa</taxon>
    </lineage>
</organism>
<accession>A0AAV1KTL6</accession>
<keyword evidence="1" id="KW-0812">Transmembrane</keyword>
<feature type="domain" description="AB hydrolase-1" evidence="2">
    <location>
        <begin position="104"/>
        <end position="198"/>
    </location>
</feature>
<dbReference type="SUPFAM" id="SSF53474">
    <property type="entry name" value="alpha/beta-Hydrolases"/>
    <property type="match status" value="1"/>
</dbReference>
<keyword evidence="1" id="KW-1133">Transmembrane helix</keyword>
<evidence type="ECO:0000256" key="1">
    <source>
        <dbReference type="SAM" id="Phobius"/>
    </source>
</evidence>
<evidence type="ECO:0000313" key="3">
    <source>
        <dbReference type="EMBL" id="CAK1585121.1"/>
    </source>
</evidence>
<feature type="transmembrane region" description="Helical" evidence="1">
    <location>
        <begin position="20"/>
        <end position="41"/>
    </location>
</feature>
<gene>
    <name evidence="3" type="ORF">PARMNEM_LOCUS6261</name>
</gene>
<reference evidence="3 4" key="1">
    <citation type="submission" date="2023-11" db="EMBL/GenBank/DDBJ databases">
        <authorList>
            <person name="Hedman E."/>
            <person name="Englund M."/>
            <person name="Stromberg M."/>
            <person name="Nyberg Akerstrom W."/>
            <person name="Nylinder S."/>
            <person name="Jareborg N."/>
            <person name="Kallberg Y."/>
            <person name="Kronander E."/>
        </authorList>
    </citation>
    <scope>NUCLEOTIDE SEQUENCE [LARGE SCALE GENOMIC DNA]</scope>
</reference>
<dbReference type="Proteomes" id="UP001314205">
    <property type="component" value="Unassembled WGS sequence"/>
</dbReference>
<dbReference type="AlphaFoldDB" id="A0AAV1KTL6"/>
<sequence length="367" mass="39788">MSAKDRQVLQAVSGWSTIELLIKCVFIGLWQMVQFAIRRLWKGHRRKSSKNFPPVELTVDSSIGIHCYIKVMGVKYHYVETGPKTGQIVVILGDAPDAENLWVPSWSSVVRRLAESGHHVITLDLRGTGGSEGGYRSDFTPPKAVEELSALLKALGVSVNNPAVVIGFGIGGMLTWYLAHCRGELIRKFIVIGAPHPNLYWQYPPAPFCKQALYFIQWPFLPERWLAEGALQDDSSSSSRARDWNGALNYVRGAAWWRVGAGRAAAAGLLLARRAAAAQLVASAQFCARPALKLITTCDPSDKDLPNLVLDFILGPPAEEANVPEAGARGLVGRVLGAVAGRGRGLTARLALPLTRTLPLPALSAQA</sequence>
<proteinExistence type="predicted"/>
<evidence type="ECO:0000259" key="2">
    <source>
        <dbReference type="Pfam" id="PF00561"/>
    </source>
</evidence>